<accession>A0AC60NUP1</accession>
<dbReference type="EMBL" id="JABSTQ010011485">
    <property type="protein sequence ID" value="KAG0410822.1"/>
    <property type="molecule type" value="Genomic_DNA"/>
</dbReference>
<sequence>MSQLKTSHPAGNANESAETSNIPDKPSDSSVEDSDNEAPWNVKATKERRHGSNSSEATIITQVSKSLTVIVKSMDPTKIITKLNPLFLKEKLDSLAPDGIIQIRPNYRLNLLALDTLNLESTKAILQLKNIGPLQVHTYEPTPASSSVGVIRGVSVEIADEDLSTSVRVKSPGTQARRLGKSEVVKVISITGTPPDHVYVGHTRYQVLPYLEKPRQCPKCNRFGHIAKNSQPPVPPMSDNNYPTLDTSTSQAAMNSAATSSQQSGSSRGTEIIADGAASKDQQIINRRSEGIPFCTSKIDSGASGSLGSLRSAALSLHLGKKTFNVTVNLTLHFANTPTAYNVDRGDNDVSPFTLREVENKRGIWLVFSPDMPFPAHLLLD</sequence>
<protein>
    <submittedName>
        <fullName evidence="1">Uncharacterized protein</fullName>
    </submittedName>
</protein>
<reference evidence="1 2" key="1">
    <citation type="journal article" date="2020" name="Cell">
        <title>Large-Scale Comparative Analyses of Tick Genomes Elucidate Their Genetic Diversity and Vector Capacities.</title>
        <authorList>
            <consortium name="Tick Genome and Microbiome Consortium (TIGMIC)"/>
            <person name="Jia N."/>
            <person name="Wang J."/>
            <person name="Shi W."/>
            <person name="Du L."/>
            <person name="Sun Y."/>
            <person name="Zhan W."/>
            <person name="Jiang J.F."/>
            <person name="Wang Q."/>
            <person name="Zhang B."/>
            <person name="Ji P."/>
            <person name="Bell-Sakyi L."/>
            <person name="Cui X.M."/>
            <person name="Yuan T.T."/>
            <person name="Jiang B.G."/>
            <person name="Yang W.F."/>
            <person name="Lam T.T."/>
            <person name="Chang Q.C."/>
            <person name="Ding S.J."/>
            <person name="Wang X.J."/>
            <person name="Zhu J.G."/>
            <person name="Ruan X.D."/>
            <person name="Zhao L."/>
            <person name="Wei J.T."/>
            <person name="Ye R.Z."/>
            <person name="Que T.C."/>
            <person name="Du C.H."/>
            <person name="Zhou Y.H."/>
            <person name="Cheng J.X."/>
            <person name="Dai P.F."/>
            <person name="Guo W.B."/>
            <person name="Han X.H."/>
            <person name="Huang E.J."/>
            <person name="Li L.F."/>
            <person name="Wei W."/>
            <person name="Gao Y.C."/>
            <person name="Liu J.Z."/>
            <person name="Shao H.Z."/>
            <person name="Wang X."/>
            <person name="Wang C.C."/>
            <person name="Yang T.C."/>
            <person name="Huo Q.B."/>
            <person name="Li W."/>
            <person name="Chen H.Y."/>
            <person name="Chen S.E."/>
            <person name="Zhou L.G."/>
            <person name="Ni X.B."/>
            <person name="Tian J.H."/>
            <person name="Sheng Y."/>
            <person name="Liu T."/>
            <person name="Pan Y.S."/>
            <person name="Xia L.Y."/>
            <person name="Li J."/>
            <person name="Zhao F."/>
            <person name="Cao W.C."/>
        </authorList>
    </citation>
    <scope>NUCLEOTIDE SEQUENCE [LARGE SCALE GENOMIC DNA]</scope>
    <source>
        <strain evidence="1">Iper-2018</strain>
    </source>
</reference>
<organism evidence="1 2">
    <name type="scientific">Ixodes persulcatus</name>
    <name type="common">Taiga tick</name>
    <dbReference type="NCBI Taxonomy" id="34615"/>
    <lineage>
        <taxon>Eukaryota</taxon>
        <taxon>Metazoa</taxon>
        <taxon>Ecdysozoa</taxon>
        <taxon>Arthropoda</taxon>
        <taxon>Chelicerata</taxon>
        <taxon>Arachnida</taxon>
        <taxon>Acari</taxon>
        <taxon>Parasitiformes</taxon>
        <taxon>Ixodida</taxon>
        <taxon>Ixodoidea</taxon>
        <taxon>Ixodidae</taxon>
        <taxon>Ixodinae</taxon>
        <taxon>Ixodes</taxon>
    </lineage>
</organism>
<evidence type="ECO:0000313" key="2">
    <source>
        <dbReference type="Proteomes" id="UP000805193"/>
    </source>
</evidence>
<dbReference type="Proteomes" id="UP000805193">
    <property type="component" value="Unassembled WGS sequence"/>
</dbReference>
<name>A0AC60NUP1_IXOPE</name>
<gene>
    <name evidence="1" type="ORF">HPB47_012057</name>
</gene>
<proteinExistence type="predicted"/>
<keyword evidence="2" id="KW-1185">Reference proteome</keyword>
<evidence type="ECO:0000313" key="1">
    <source>
        <dbReference type="EMBL" id="KAG0410822.1"/>
    </source>
</evidence>
<comment type="caution">
    <text evidence="1">The sequence shown here is derived from an EMBL/GenBank/DDBJ whole genome shotgun (WGS) entry which is preliminary data.</text>
</comment>